<reference evidence="1 2" key="1">
    <citation type="journal article" date="2018" name="Front. Plant Sci.">
        <title>Red Clover (Trifolium pratense) and Zigzag Clover (T. medium) - A Picture of Genomic Similarities and Differences.</title>
        <authorList>
            <person name="Dluhosova J."/>
            <person name="Istvanek J."/>
            <person name="Nedelnik J."/>
            <person name="Repkova J."/>
        </authorList>
    </citation>
    <scope>NUCLEOTIDE SEQUENCE [LARGE SCALE GENOMIC DNA]</scope>
    <source>
        <strain evidence="2">cv. 10/8</strain>
        <tissue evidence="1">Leaf</tissue>
    </source>
</reference>
<dbReference type="Proteomes" id="UP000265520">
    <property type="component" value="Unassembled WGS sequence"/>
</dbReference>
<feature type="non-terminal residue" evidence="1">
    <location>
        <position position="1"/>
    </location>
</feature>
<evidence type="ECO:0000313" key="2">
    <source>
        <dbReference type="Proteomes" id="UP000265520"/>
    </source>
</evidence>
<evidence type="ECO:0000313" key="1">
    <source>
        <dbReference type="EMBL" id="MCI81023.1"/>
    </source>
</evidence>
<proteinExistence type="predicted"/>
<dbReference type="EMBL" id="LXQA011008921">
    <property type="protein sequence ID" value="MCI81023.1"/>
    <property type="molecule type" value="Genomic_DNA"/>
</dbReference>
<dbReference type="AlphaFoldDB" id="A0A392V0R2"/>
<organism evidence="1 2">
    <name type="scientific">Trifolium medium</name>
    <dbReference type="NCBI Taxonomy" id="97028"/>
    <lineage>
        <taxon>Eukaryota</taxon>
        <taxon>Viridiplantae</taxon>
        <taxon>Streptophyta</taxon>
        <taxon>Embryophyta</taxon>
        <taxon>Tracheophyta</taxon>
        <taxon>Spermatophyta</taxon>
        <taxon>Magnoliopsida</taxon>
        <taxon>eudicotyledons</taxon>
        <taxon>Gunneridae</taxon>
        <taxon>Pentapetalae</taxon>
        <taxon>rosids</taxon>
        <taxon>fabids</taxon>
        <taxon>Fabales</taxon>
        <taxon>Fabaceae</taxon>
        <taxon>Papilionoideae</taxon>
        <taxon>50 kb inversion clade</taxon>
        <taxon>NPAAA clade</taxon>
        <taxon>Hologalegina</taxon>
        <taxon>IRL clade</taxon>
        <taxon>Trifolieae</taxon>
        <taxon>Trifolium</taxon>
    </lineage>
</organism>
<name>A0A392V0R2_9FABA</name>
<accession>A0A392V0R2</accession>
<protein>
    <submittedName>
        <fullName evidence="1">Uncharacterized protein</fullName>
    </submittedName>
</protein>
<comment type="caution">
    <text evidence="1">The sequence shown here is derived from an EMBL/GenBank/DDBJ whole genome shotgun (WGS) entry which is preliminary data.</text>
</comment>
<sequence length="47" mass="5595">GADDWKVNNRRRVVTELRNYPRDIAQLPRIQPVLLDDKHVEAIKTRE</sequence>
<keyword evidence="2" id="KW-1185">Reference proteome</keyword>